<organism evidence="2 3">
    <name type="scientific">Mycena albidolilacea</name>
    <dbReference type="NCBI Taxonomy" id="1033008"/>
    <lineage>
        <taxon>Eukaryota</taxon>
        <taxon>Fungi</taxon>
        <taxon>Dikarya</taxon>
        <taxon>Basidiomycota</taxon>
        <taxon>Agaricomycotina</taxon>
        <taxon>Agaricomycetes</taxon>
        <taxon>Agaricomycetidae</taxon>
        <taxon>Agaricales</taxon>
        <taxon>Marasmiineae</taxon>
        <taxon>Mycenaceae</taxon>
        <taxon>Mycena</taxon>
    </lineage>
</organism>
<dbReference type="AlphaFoldDB" id="A0AAD7A4Q0"/>
<evidence type="ECO:0000313" key="3">
    <source>
        <dbReference type="Proteomes" id="UP001218218"/>
    </source>
</evidence>
<evidence type="ECO:0000256" key="1">
    <source>
        <dbReference type="SAM" id="MobiDB-lite"/>
    </source>
</evidence>
<reference evidence="2" key="1">
    <citation type="submission" date="2023-03" db="EMBL/GenBank/DDBJ databases">
        <title>Massive genome expansion in bonnet fungi (Mycena s.s.) driven by repeated elements and novel gene families across ecological guilds.</title>
        <authorList>
            <consortium name="Lawrence Berkeley National Laboratory"/>
            <person name="Harder C.B."/>
            <person name="Miyauchi S."/>
            <person name="Viragh M."/>
            <person name="Kuo A."/>
            <person name="Thoen E."/>
            <person name="Andreopoulos B."/>
            <person name="Lu D."/>
            <person name="Skrede I."/>
            <person name="Drula E."/>
            <person name="Henrissat B."/>
            <person name="Morin E."/>
            <person name="Kohler A."/>
            <person name="Barry K."/>
            <person name="LaButti K."/>
            <person name="Morin E."/>
            <person name="Salamov A."/>
            <person name="Lipzen A."/>
            <person name="Mereny Z."/>
            <person name="Hegedus B."/>
            <person name="Baldrian P."/>
            <person name="Stursova M."/>
            <person name="Weitz H."/>
            <person name="Taylor A."/>
            <person name="Grigoriev I.V."/>
            <person name="Nagy L.G."/>
            <person name="Martin F."/>
            <person name="Kauserud H."/>
        </authorList>
    </citation>
    <scope>NUCLEOTIDE SEQUENCE</scope>
    <source>
        <strain evidence="2">CBHHK002</strain>
    </source>
</reference>
<proteinExistence type="predicted"/>
<keyword evidence="3" id="KW-1185">Reference proteome</keyword>
<feature type="non-terminal residue" evidence="2">
    <location>
        <position position="1"/>
    </location>
</feature>
<feature type="region of interest" description="Disordered" evidence="1">
    <location>
        <begin position="14"/>
        <end position="41"/>
    </location>
</feature>
<name>A0AAD7A4Q0_9AGAR</name>
<feature type="compositionally biased region" description="Pro residues" evidence="1">
    <location>
        <begin position="18"/>
        <end position="32"/>
    </location>
</feature>
<accession>A0AAD7A4Q0</accession>
<gene>
    <name evidence="2" type="ORF">DFH08DRAFT_650465</name>
</gene>
<dbReference type="Proteomes" id="UP001218218">
    <property type="component" value="Unassembled WGS sequence"/>
</dbReference>
<comment type="caution">
    <text evidence="2">The sequence shown here is derived from an EMBL/GenBank/DDBJ whole genome shotgun (WGS) entry which is preliminary data.</text>
</comment>
<feature type="region of interest" description="Disordered" evidence="1">
    <location>
        <begin position="86"/>
        <end position="105"/>
    </location>
</feature>
<evidence type="ECO:0000313" key="2">
    <source>
        <dbReference type="EMBL" id="KAJ7349334.1"/>
    </source>
</evidence>
<sequence>PEPTTLAERIRAVVSSLPAPPQPPRPVKTDPPPLDDEGCPIPPAAAIHTKDKKFIELLSTADVMNGSPDDGRISVWEALNALDAPKYRRPSNTNNTPDGTPDDDGLQIQGDVMLYCPLHPTETSTVQLAATKTVQVPLRHKDTLWQARWNLLWSYTVGLIKPTAPQTKLVTKWVPSTTQVSFQALWWGYRMYLPPPVMAELSSDEAEAVKLASTIAGILTWFLAHVNPASIPVPLLPAFLLLQKLGPYVGYISTFVSWIWGTVTNADKGYGVVLTATWILPVALIPSA</sequence>
<protein>
    <submittedName>
        <fullName evidence="2">Uncharacterized protein</fullName>
    </submittedName>
</protein>
<feature type="non-terminal residue" evidence="2">
    <location>
        <position position="288"/>
    </location>
</feature>
<dbReference type="EMBL" id="JARIHO010000016">
    <property type="protein sequence ID" value="KAJ7349334.1"/>
    <property type="molecule type" value="Genomic_DNA"/>
</dbReference>